<dbReference type="Gene3D" id="1.10.287.540">
    <property type="entry name" value="Helix hairpin bin"/>
    <property type="match status" value="1"/>
</dbReference>
<dbReference type="Pfam" id="PF05979">
    <property type="entry name" value="DUF896"/>
    <property type="match status" value="1"/>
</dbReference>
<sequence>MMNINETLQRINELAKKKKAGIPLTEEELVEKKELYKIYLDFIRGQVKQQLDSIEFVDEVPEDAGHCTYDNVGFKKLN</sequence>
<evidence type="ECO:0000313" key="2">
    <source>
        <dbReference type="EMBL" id="MBM6912004.1"/>
    </source>
</evidence>
<dbReference type="EMBL" id="JACJLA010000002">
    <property type="protein sequence ID" value="MBM6912004.1"/>
    <property type="molecule type" value="Genomic_DNA"/>
</dbReference>
<reference evidence="2 3" key="1">
    <citation type="journal article" date="2021" name="Sci. Rep.">
        <title>The distribution of antibiotic resistance genes in chicken gut microbiota commensals.</title>
        <authorList>
            <person name="Juricova H."/>
            <person name="Matiasovicova J."/>
            <person name="Kubasova T."/>
            <person name="Cejkova D."/>
            <person name="Rychlik I."/>
        </authorList>
    </citation>
    <scope>NUCLEOTIDE SEQUENCE [LARGE SCALE GENOMIC DNA]</scope>
    <source>
        <strain evidence="2 3">An537</strain>
    </source>
</reference>
<keyword evidence="1" id="KW-0963">Cytoplasm</keyword>
<gene>
    <name evidence="2" type="ORF">H6A01_01500</name>
</gene>
<proteinExistence type="predicted"/>
<organism evidence="2 3">
    <name type="scientific">Veillonella magna</name>
    <dbReference type="NCBI Taxonomy" id="464322"/>
    <lineage>
        <taxon>Bacteria</taxon>
        <taxon>Bacillati</taxon>
        <taxon>Bacillota</taxon>
        <taxon>Negativicutes</taxon>
        <taxon>Veillonellales</taxon>
        <taxon>Veillonellaceae</taxon>
        <taxon>Veillonella</taxon>
    </lineage>
</organism>
<protein>
    <submittedName>
        <fullName evidence="2">DUF896 domain-containing protein</fullName>
    </submittedName>
</protein>
<dbReference type="PANTHER" id="PTHR37300">
    <property type="entry name" value="UPF0291 PROTEIN CBO2609/CLC_2481"/>
    <property type="match status" value="1"/>
</dbReference>
<comment type="caution">
    <text evidence="2">The sequence shown here is derived from an EMBL/GenBank/DDBJ whole genome shotgun (WGS) entry which is preliminary data.</text>
</comment>
<name>A0ABS2GFU3_9FIRM</name>
<dbReference type="SUPFAM" id="SSF158221">
    <property type="entry name" value="YnzC-like"/>
    <property type="match status" value="1"/>
</dbReference>
<dbReference type="InterPro" id="IPR009242">
    <property type="entry name" value="DUF896"/>
</dbReference>
<accession>A0ABS2GFU3</accession>
<keyword evidence="3" id="KW-1185">Reference proteome</keyword>
<evidence type="ECO:0000313" key="3">
    <source>
        <dbReference type="Proteomes" id="UP000707138"/>
    </source>
</evidence>
<dbReference type="Proteomes" id="UP000707138">
    <property type="component" value="Unassembled WGS sequence"/>
</dbReference>
<evidence type="ECO:0000256" key="1">
    <source>
        <dbReference type="ARBA" id="ARBA00022490"/>
    </source>
</evidence>
<dbReference type="PANTHER" id="PTHR37300:SF1">
    <property type="entry name" value="UPF0291 PROTEIN YNZC"/>
    <property type="match status" value="1"/>
</dbReference>